<dbReference type="Proteomes" id="UP000186817">
    <property type="component" value="Unassembled WGS sequence"/>
</dbReference>
<dbReference type="Gene3D" id="3.40.430.10">
    <property type="entry name" value="Dihydrofolate Reductase, subunit A"/>
    <property type="match status" value="1"/>
</dbReference>
<evidence type="ECO:0000259" key="1">
    <source>
        <dbReference type="Pfam" id="PF01872"/>
    </source>
</evidence>
<gene>
    <name evidence="2" type="primary">ribD</name>
    <name evidence="2" type="ORF">AK812_SmicGene27521</name>
</gene>
<dbReference type="InterPro" id="IPR024072">
    <property type="entry name" value="DHFR-like_dom_sf"/>
</dbReference>
<dbReference type="Pfam" id="PF01872">
    <property type="entry name" value="RibD_C"/>
    <property type="match status" value="1"/>
</dbReference>
<dbReference type="EMBL" id="LSRX01000692">
    <property type="protein sequence ID" value="OLP90821.1"/>
    <property type="molecule type" value="Genomic_DNA"/>
</dbReference>
<name>A0A1Q9D6L9_SYMMI</name>
<keyword evidence="3" id="KW-1185">Reference proteome</keyword>
<accession>A0A1Q9D6L9</accession>
<dbReference type="GO" id="GO:0009231">
    <property type="term" value="P:riboflavin biosynthetic process"/>
    <property type="evidence" value="ECO:0007669"/>
    <property type="project" value="InterPro"/>
</dbReference>
<proteinExistence type="predicted"/>
<evidence type="ECO:0000313" key="2">
    <source>
        <dbReference type="EMBL" id="OLP90821.1"/>
    </source>
</evidence>
<comment type="caution">
    <text evidence="2">The sequence shown here is derived from an EMBL/GenBank/DDBJ whole genome shotgun (WGS) entry which is preliminary data.</text>
</comment>
<reference evidence="2 3" key="1">
    <citation type="submission" date="2016-02" db="EMBL/GenBank/DDBJ databases">
        <title>Genome analysis of coral dinoflagellate symbionts highlights evolutionary adaptations to a symbiotic lifestyle.</title>
        <authorList>
            <person name="Aranda M."/>
            <person name="Li Y."/>
            <person name="Liew Y.J."/>
            <person name="Baumgarten S."/>
            <person name="Simakov O."/>
            <person name="Wilson M."/>
            <person name="Piel J."/>
            <person name="Ashoor H."/>
            <person name="Bougouffa S."/>
            <person name="Bajic V.B."/>
            <person name="Ryu T."/>
            <person name="Ravasi T."/>
            <person name="Bayer T."/>
            <person name="Micklem G."/>
            <person name="Kim H."/>
            <person name="Bhak J."/>
            <person name="Lajeunesse T.C."/>
            <person name="Voolstra C.R."/>
        </authorList>
    </citation>
    <scope>NUCLEOTIDE SEQUENCE [LARGE SCALE GENOMIC DNA]</scope>
    <source>
        <strain evidence="2 3">CCMP2467</strain>
    </source>
</reference>
<dbReference type="SUPFAM" id="SSF53597">
    <property type="entry name" value="Dihydrofolate reductase-like"/>
    <property type="match status" value="1"/>
</dbReference>
<feature type="domain" description="Bacterial bifunctional deaminase-reductase C-terminal" evidence="1">
    <location>
        <begin position="511"/>
        <end position="582"/>
    </location>
</feature>
<organism evidence="2 3">
    <name type="scientific">Symbiodinium microadriaticum</name>
    <name type="common">Dinoflagellate</name>
    <name type="synonym">Zooxanthella microadriatica</name>
    <dbReference type="NCBI Taxonomy" id="2951"/>
    <lineage>
        <taxon>Eukaryota</taxon>
        <taxon>Sar</taxon>
        <taxon>Alveolata</taxon>
        <taxon>Dinophyceae</taxon>
        <taxon>Suessiales</taxon>
        <taxon>Symbiodiniaceae</taxon>
        <taxon>Symbiodinium</taxon>
    </lineage>
</organism>
<dbReference type="AlphaFoldDB" id="A0A1Q9D6L9"/>
<dbReference type="InterPro" id="IPR002734">
    <property type="entry name" value="RibDG_C"/>
</dbReference>
<protein>
    <submittedName>
        <fullName evidence="2">Riboflavin biosynthesis protein RibD</fullName>
    </submittedName>
</protein>
<dbReference type="OrthoDB" id="432624at2759"/>
<evidence type="ECO:0000313" key="3">
    <source>
        <dbReference type="Proteomes" id="UP000186817"/>
    </source>
</evidence>
<dbReference type="GO" id="GO:0008703">
    <property type="term" value="F:5-amino-6-(5-phosphoribosylamino)uracil reductase activity"/>
    <property type="evidence" value="ECO:0007669"/>
    <property type="project" value="InterPro"/>
</dbReference>
<sequence>MQLRRVGDLYYSRCFAEKLFKEILVNCGKAARFSFVPALTVSSSIPEIHACLTSTHTTCEAQVKSVWPRFMMEATSAGCKLANLLPVHTRSWWAMVEDIFDSEACVQLTRKLVSQCSHTEFEYISVDGTVKCTMPLMGQRKAGQAKCKTDPVDGDTSGTVSTVRGRPAAAVAFMPAVSEKAEHMAACLQVHLPPVALSQVKCLATDAPSLHLFTTLQSIMPNLSIMCLDPVHIAMKYEYGTGRHRTPGSSALRMCVGKFSAVNGELTAEHWGPVFRGENAKKLSSREAVLRDQIRTGSMSEAKARRILAAAENTCVWCSRVDFIEALAAIACIFREEVLRRGEKKGESIYEHLMHAAQPERLEWLFNNLRFRAGQTAGFLQLLPTGTTSNEALHAEMRGWFRQIQSLRRTTLKLKCKVFQMRKLLELFIARLRDRWCLVKCCFVVWAKACGGRLAGDVGLSAAFQKTDFVKAKTTNADRSAARTRCKEKASSRSTVLTDQPLERPTRDLDQPVLQLMVEGGAVLQGQLLQRNLVQELRVYFGATMLGSTAQPWAQTPLTSTIKEARFWTLKGLRQVGNDVCLEYERAEDSSA</sequence>